<gene>
    <name evidence="1" type="ORF">ENQ87_00060</name>
</gene>
<name>A0A831UA43_GEOME</name>
<dbReference type="Pfam" id="PF20159">
    <property type="entry name" value="YidB"/>
    <property type="match status" value="1"/>
</dbReference>
<protein>
    <submittedName>
        <fullName evidence="1">DUF937 domain-containing protein</fullName>
    </submittedName>
</protein>
<sequence length="138" mass="13960">MGLLDELVGKAAGMLGGAQGGEGQEGLLGEVMGMLTGGQGGGLSGLVQNFKDKGLGDIISSWISTGENLPISPDQIKEGLGSETIQNLASKAGISPDDLSAQLSRFLPGVIDKLTPDGQIPEGGLLEKGLEFLKGKLG</sequence>
<dbReference type="AlphaFoldDB" id="A0A831UA43"/>
<dbReference type="InterPro" id="IPR027405">
    <property type="entry name" value="YidB-like"/>
</dbReference>
<reference evidence="1" key="1">
    <citation type="journal article" date="2020" name="mSystems">
        <title>Genome- and Community-Level Interaction Insights into Carbon Utilization and Element Cycling Functions of Hydrothermarchaeota in Hydrothermal Sediment.</title>
        <authorList>
            <person name="Zhou Z."/>
            <person name="Liu Y."/>
            <person name="Xu W."/>
            <person name="Pan J."/>
            <person name="Luo Z.H."/>
            <person name="Li M."/>
        </authorList>
    </citation>
    <scope>NUCLEOTIDE SEQUENCE [LARGE SCALE GENOMIC DNA]</scope>
    <source>
        <strain evidence="1">SpSt-349</strain>
    </source>
</reference>
<comment type="caution">
    <text evidence="1">The sequence shown here is derived from an EMBL/GenBank/DDBJ whole genome shotgun (WGS) entry which is preliminary data.</text>
</comment>
<accession>A0A831UA43</accession>
<dbReference type="InterPro" id="IPR045372">
    <property type="entry name" value="YidB"/>
</dbReference>
<organism evidence="1">
    <name type="scientific">Geobacter metallireducens</name>
    <dbReference type="NCBI Taxonomy" id="28232"/>
    <lineage>
        <taxon>Bacteria</taxon>
        <taxon>Pseudomonadati</taxon>
        <taxon>Thermodesulfobacteriota</taxon>
        <taxon>Desulfuromonadia</taxon>
        <taxon>Geobacterales</taxon>
        <taxon>Geobacteraceae</taxon>
        <taxon>Geobacter</taxon>
    </lineage>
</organism>
<proteinExistence type="predicted"/>
<dbReference type="Gene3D" id="1.10.10.690">
    <property type="entry name" value="YidB-like"/>
    <property type="match status" value="1"/>
</dbReference>
<dbReference type="EMBL" id="DSOV01000001">
    <property type="protein sequence ID" value="HEN40762.1"/>
    <property type="molecule type" value="Genomic_DNA"/>
</dbReference>
<dbReference type="SUPFAM" id="SSF140804">
    <property type="entry name" value="YidB-like"/>
    <property type="match status" value="1"/>
</dbReference>
<evidence type="ECO:0000313" key="1">
    <source>
        <dbReference type="EMBL" id="HEN40762.1"/>
    </source>
</evidence>